<dbReference type="InterPro" id="IPR024079">
    <property type="entry name" value="MetalloPept_cat_dom_sf"/>
</dbReference>
<dbReference type="InterPro" id="IPR001577">
    <property type="entry name" value="Peptidase_M8"/>
</dbReference>
<keyword evidence="2" id="KW-0645">Protease</keyword>
<evidence type="ECO:0000256" key="3">
    <source>
        <dbReference type="ARBA" id="ARBA00022723"/>
    </source>
</evidence>
<dbReference type="GO" id="GO:0006508">
    <property type="term" value="P:proteolysis"/>
    <property type="evidence" value="ECO:0007669"/>
    <property type="project" value="UniProtKB-KW"/>
</dbReference>
<dbReference type="EMBL" id="DRNZ01000194">
    <property type="protein sequence ID" value="HHO58134.1"/>
    <property type="molecule type" value="Genomic_DNA"/>
</dbReference>
<dbReference type="Pfam" id="PF01457">
    <property type="entry name" value="Peptidase_M8"/>
    <property type="match status" value="1"/>
</dbReference>
<dbReference type="Gene3D" id="2.60.40.10">
    <property type="entry name" value="Immunoglobulins"/>
    <property type="match status" value="4"/>
</dbReference>
<feature type="domain" description="PKD" evidence="7">
    <location>
        <begin position="469"/>
        <end position="558"/>
    </location>
</feature>
<name>A0A7C5WRG7_9DEIN</name>
<dbReference type="SUPFAM" id="SSF55486">
    <property type="entry name" value="Metalloproteases ('zincins'), catalytic domain"/>
    <property type="match status" value="1"/>
</dbReference>
<comment type="cofactor">
    <cofactor evidence="1">
        <name>Zn(2+)</name>
        <dbReference type="ChEBI" id="CHEBI:29105"/>
    </cofactor>
</comment>
<evidence type="ECO:0000256" key="6">
    <source>
        <dbReference type="ARBA" id="ARBA00023049"/>
    </source>
</evidence>
<gene>
    <name evidence="8" type="ORF">ENJ85_03075</name>
</gene>
<evidence type="ECO:0000256" key="2">
    <source>
        <dbReference type="ARBA" id="ARBA00022670"/>
    </source>
</evidence>
<evidence type="ECO:0000259" key="7">
    <source>
        <dbReference type="PROSITE" id="PS50093"/>
    </source>
</evidence>
<dbReference type="PANTHER" id="PTHR36842:SF1">
    <property type="entry name" value="PROTEIN TOLB"/>
    <property type="match status" value="1"/>
</dbReference>
<dbReference type="Gene3D" id="3.40.390.10">
    <property type="entry name" value="Collagenase (Catalytic Domain)"/>
    <property type="match status" value="1"/>
</dbReference>
<dbReference type="InterPro" id="IPR022409">
    <property type="entry name" value="PKD/Chitinase_dom"/>
</dbReference>
<comment type="caution">
    <text evidence="8">The sequence shown here is derived from an EMBL/GenBank/DDBJ whole genome shotgun (WGS) entry which is preliminary data.</text>
</comment>
<dbReference type="SUPFAM" id="SSF49299">
    <property type="entry name" value="PKD domain"/>
    <property type="match status" value="3"/>
</dbReference>
<organism evidence="8">
    <name type="scientific">Oceanithermus profundus</name>
    <dbReference type="NCBI Taxonomy" id="187137"/>
    <lineage>
        <taxon>Bacteria</taxon>
        <taxon>Thermotogati</taxon>
        <taxon>Deinococcota</taxon>
        <taxon>Deinococci</taxon>
        <taxon>Thermales</taxon>
        <taxon>Thermaceae</taxon>
        <taxon>Oceanithermus</taxon>
    </lineage>
</organism>
<dbReference type="PANTHER" id="PTHR36842">
    <property type="entry name" value="PROTEIN TOLB HOMOLOG"/>
    <property type="match status" value="1"/>
</dbReference>
<evidence type="ECO:0000256" key="4">
    <source>
        <dbReference type="ARBA" id="ARBA00022801"/>
    </source>
</evidence>
<dbReference type="GO" id="GO:0046872">
    <property type="term" value="F:metal ion binding"/>
    <property type="evidence" value="ECO:0007669"/>
    <property type="project" value="UniProtKB-KW"/>
</dbReference>
<dbReference type="InterPro" id="IPR035986">
    <property type="entry name" value="PKD_dom_sf"/>
</dbReference>
<sequence length="823" mass="84351">MLPATGPRVVKTNAAAVGWPQATHPAAPVRRPRNPAANLHPGRGAHVNQRWNPTLRRAARALAVVSGLWLLAACTNPFQPDPVTWEVEPDTLLFRGAAGVTAPTASFVLRNAGRSAADFRVEPSSDWILVEPKTGRLAPGASATLRVGVSGCTDAELRAGLIAVSGPGARATVRVVHECASDNAPPTAVLTASPQQGAAPLRVVFSVESSDPDGDLLDCELDFGDGTAPARVCSGETAHSYLEPGGYTAVLTVSDGSTSTQATRTIAVGAADAPTWVAEPTRLTFDAVVGGTAPDPQNLRLRNAGGAAGSFTATADSAWLTVSPSAGTLNPAAETLLTVRAAACEAAGRTSARLTLAGGGAQTEVTVVRNCASPQNRPPAAALAADPTTGAPPLTVRFTTSATDPDGDALTCSLDFGDGSSAALDCGTAVGHTYAAAGRYTAVLTVRDGQGGTARAEQTVEAAALNQPPSATLSVDPDSGTVPLNVTFALTSSDPDGDALTCSLDFGDGQSLARCSGSVAHSYDQPGTYRAVFSVEDGRGGRASAEALVRVAAPANPGAFDIQILFVEEPADPDVRAAFENAAARWEQVLTGDLRDVQANVSAGSCLDSNPGYQGTIDDLLIVADVVPIDGAYGILGSAGPCYVRGDAGQADYYLPYFGIMKFDSADLDRMKQNGTLEVVILHEMGHVLGLGTLWEAGPFAFLNHNAASCQDASDVTYDGPAAMDAWHALGAVGEVHVENTGGAGTKCGHWREATFDTELMTGWIDGAVAPLSRVTVGSLDDLGYAVNYAAADGYALPSGDLAQLAGGERLEEVLILPQPPTP</sequence>
<evidence type="ECO:0000313" key="8">
    <source>
        <dbReference type="EMBL" id="HHO58134.1"/>
    </source>
</evidence>
<dbReference type="CDD" id="cd00146">
    <property type="entry name" value="PKD"/>
    <property type="match status" value="3"/>
</dbReference>
<dbReference type="GO" id="GO:0007155">
    <property type="term" value="P:cell adhesion"/>
    <property type="evidence" value="ECO:0007669"/>
    <property type="project" value="InterPro"/>
</dbReference>
<dbReference type="AlphaFoldDB" id="A0A7C5WRG7"/>
<evidence type="ECO:0000256" key="5">
    <source>
        <dbReference type="ARBA" id="ARBA00022833"/>
    </source>
</evidence>
<dbReference type="GO" id="GO:0004222">
    <property type="term" value="F:metalloendopeptidase activity"/>
    <property type="evidence" value="ECO:0007669"/>
    <property type="project" value="InterPro"/>
</dbReference>
<keyword evidence="5" id="KW-0862">Zinc</keyword>
<protein>
    <submittedName>
        <fullName evidence="8">PKD domain-containing protein</fullName>
    </submittedName>
</protein>
<feature type="domain" description="PKD" evidence="7">
    <location>
        <begin position="379"/>
        <end position="467"/>
    </location>
</feature>
<dbReference type="Gene3D" id="3.90.132.10">
    <property type="entry name" value="Leishmanolysin , domain 2"/>
    <property type="match status" value="1"/>
</dbReference>
<dbReference type="InterPro" id="IPR000601">
    <property type="entry name" value="PKD_dom"/>
</dbReference>
<dbReference type="InterPro" id="IPR013783">
    <property type="entry name" value="Ig-like_fold"/>
</dbReference>
<keyword evidence="6" id="KW-0482">Metalloprotease</keyword>
<feature type="domain" description="PKD" evidence="7">
    <location>
        <begin position="186"/>
        <end position="275"/>
    </location>
</feature>
<accession>A0A7C5WRG7</accession>
<dbReference type="InterPro" id="IPR024361">
    <property type="entry name" value="BACON"/>
</dbReference>
<keyword evidence="4" id="KW-0378">Hydrolase</keyword>
<evidence type="ECO:0000256" key="1">
    <source>
        <dbReference type="ARBA" id="ARBA00001947"/>
    </source>
</evidence>
<dbReference type="SMART" id="SM00089">
    <property type="entry name" value="PKD"/>
    <property type="match status" value="3"/>
</dbReference>
<dbReference type="GO" id="GO:0016020">
    <property type="term" value="C:membrane"/>
    <property type="evidence" value="ECO:0007669"/>
    <property type="project" value="InterPro"/>
</dbReference>
<reference evidence="8" key="1">
    <citation type="journal article" date="2020" name="mSystems">
        <title>Genome- and Community-Level Interaction Insights into Carbon Utilization and Element Cycling Functions of Hydrothermarchaeota in Hydrothermal Sediment.</title>
        <authorList>
            <person name="Zhou Z."/>
            <person name="Liu Y."/>
            <person name="Xu W."/>
            <person name="Pan J."/>
            <person name="Luo Z.H."/>
            <person name="Li M."/>
        </authorList>
    </citation>
    <scope>NUCLEOTIDE SEQUENCE [LARGE SCALE GENOMIC DNA]</scope>
    <source>
        <strain evidence="8">HyVt-523</strain>
    </source>
</reference>
<dbReference type="Pfam" id="PF18911">
    <property type="entry name" value="PKD_4"/>
    <property type="match status" value="3"/>
</dbReference>
<proteinExistence type="predicted"/>
<dbReference type="Pfam" id="PF19190">
    <property type="entry name" value="BACON_2"/>
    <property type="match status" value="2"/>
</dbReference>
<dbReference type="PROSITE" id="PS50093">
    <property type="entry name" value="PKD"/>
    <property type="match status" value="3"/>
</dbReference>
<dbReference type="Proteomes" id="UP000886105">
    <property type="component" value="Unassembled WGS sequence"/>
</dbReference>
<keyword evidence="3" id="KW-0479">Metal-binding</keyword>